<dbReference type="PANTHER" id="PTHR42939">
    <property type="entry name" value="ABC TRANSPORTER ATP-BINDING PROTEIN ALBC-RELATED"/>
    <property type="match status" value="1"/>
</dbReference>
<dbReference type="InterPro" id="IPR003593">
    <property type="entry name" value="AAA+_ATPase"/>
</dbReference>
<reference evidence="5" key="2">
    <citation type="submission" date="2021-04" db="EMBL/GenBank/DDBJ databases">
        <authorList>
            <person name="Gilroy R."/>
        </authorList>
    </citation>
    <scope>NUCLEOTIDE SEQUENCE</scope>
    <source>
        <strain evidence="5">1719</strain>
    </source>
</reference>
<proteinExistence type="predicted"/>
<dbReference type="InterPro" id="IPR051782">
    <property type="entry name" value="ABC_Transporter_VariousFunc"/>
</dbReference>
<accession>A0A9D1W908</accession>
<dbReference type="InterPro" id="IPR027417">
    <property type="entry name" value="P-loop_NTPase"/>
</dbReference>
<evidence type="ECO:0000313" key="6">
    <source>
        <dbReference type="Proteomes" id="UP000824156"/>
    </source>
</evidence>
<evidence type="ECO:0000256" key="3">
    <source>
        <dbReference type="ARBA" id="ARBA00022840"/>
    </source>
</evidence>
<dbReference type="PANTHER" id="PTHR42939:SF1">
    <property type="entry name" value="ABC TRANSPORTER ATP-BINDING PROTEIN ALBC-RELATED"/>
    <property type="match status" value="1"/>
</dbReference>
<evidence type="ECO:0000259" key="4">
    <source>
        <dbReference type="PROSITE" id="PS50893"/>
    </source>
</evidence>
<dbReference type="EMBL" id="DXEZ01000168">
    <property type="protein sequence ID" value="HIX54589.1"/>
    <property type="molecule type" value="Genomic_DNA"/>
</dbReference>
<keyword evidence="1" id="KW-0813">Transport</keyword>
<dbReference type="InterPro" id="IPR003439">
    <property type="entry name" value="ABC_transporter-like_ATP-bd"/>
</dbReference>
<dbReference type="PROSITE" id="PS50893">
    <property type="entry name" value="ABC_TRANSPORTER_2"/>
    <property type="match status" value="1"/>
</dbReference>
<dbReference type="GO" id="GO:0016887">
    <property type="term" value="F:ATP hydrolysis activity"/>
    <property type="evidence" value="ECO:0007669"/>
    <property type="project" value="InterPro"/>
</dbReference>
<evidence type="ECO:0000256" key="2">
    <source>
        <dbReference type="ARBA" id="ARBA00022741"/>
    </source>
</evidence>
<dbReference type="Pfam" id="PF00005">
    <property type="entry name" value="ABC_tran"/>
    <property type="match status" value="1"/>
</dbReference>
<dbReference type="Proteomes" id="UP000824156">
    <property type="component" value="Unassembled WGS sequence"/>
</dbReference>
<dbReference type="SMART" id="SM00382">
    <property type="entry name" value="AAA"/>
    <property type="match status" value="1"/>
</dbReference>
<sequence>MKLFLEHIGRRYNRDWIFRDIDLTMSVGGSYAILGPNGSGKSTLLKIISGQLSPSEGAVRYEDSKQQPILPEHVYKEISIAAPYVDLIEEFSFQELVDFHFQFKKLIPGISKDDLYDISNLSPVKQRQIKYFSSGMKQRVKLILACLSQGTLLLLDEPMSNLDTEGEEWMLEVLKHAKIESRVLIIASNQLKEYEFCKEKIHISDYKNK</sequence>
<keyword evidence="3 5" id="KW-0067">ATP-binding</keyword>
<comment type="caution">
    <text evidence="5">The sequence shown here is derived from an EMBL/GenBank/DDBJ whole genome shotgun (WGS) entry which is preliminary data.</text>
</comment>
<evidence type="ECO:0000313" key="5">
    <source>
        <dbReference type="EMBL" id="HIX54589.1"/>
    </source>
</evidence>
<reference evidence="5" key="1">
    <citation type="journal article" date="2021" name="PeerJ">
        <title>Extensive microbial diversity within the chicken gut microbiome revealed by metagenomics and culture.</title>
        <authorList>
            <person name="Gilroy R."/>
            <person name="Ravi A."/>
            <person name="Getino M."/>
            <person name="Pursley I."/>
            <person name="Horton D.L."/>
            <person name="Alikhan N.F."/>
            <person name="Baker D."/>
            <person name="Gharbi K."/>
            <person name="Hall N."/>
            <person name="Watson M."/>
            <person name="Adriaenssens E.M."/>
            <person name="Foster-Nyarko E."/>
            <person name="Jarju S."/>
            <person name="Secka A."/>
            <person name="Antonio M."/>
            <person name="Oren A."/>
            <person name="Chaudhuri R.R."/>
            <person name="La Ragione R."/>
            <person name="Hildebrand F."/>
            <person name="Pallen M.J."/>
        </authorList>
    </citation>
    <scope>NUCLEOTIDE SEQUENCE</scope>
    <source>
        <strain evidence="5">1719</strain>
    </source>
</reference>
<gene>
    <name evidence="5" type="ORF">H9853_06155</name>
</gene>
<protein>
    <submittedName>
        <fullName evidence="5">ATP-binding cassette domain-containing protein</fullName>
    </submittedName>
</protein>
<feature type="domain" description="ABC transporter" evidence="4">
    <location>
        <begin position="3"/>
        <end position="204"/>
    </location>
</feature>
<keyword evidence="2" id="KW-0547">Nucleotide-binding</keyword>
<dbReference type="GO" id="GO:0005524">
    <property type="term" value="F:ATP binding"/>
    <property type="evidence" value="ECO:0007669"/>
    <property type="project" value="UniProtKB-KW"/>
</dbReference>
<dbReference type="AlphaFoldDB" id="A0A9D1W908"/>
<name>A0A9D1W908_9SPHI</name>
<organism evidence="5 6">
    <name type="scientific">Candidatus Sphingobacterium stercoripullorum</name>
    <dbReference type="NCBI Taxonomy" id="2838759"/>
    <lineage>
        <taxon>Bacteria</taxon>
        <taxon>Pseudomonadati</taxon>
        <taxon>Bacteroidota</taxon>
        <taxon>Sphingobacteriia</taxon>
        <taxon>Sphingobacteriales</taxon>
        <taxon>Sphingobacteriaceae</taxon>
        <taxon>Sphingobacterium</taxon>
    </lineage>
</organism>
<dbReference type="SUPFAM" id="SSF52540">
    <property type="entry name" value="P-loop containing nucleoside triphosphate hydrolases"/>
    <property type="match status" value="1"/>
</dbReference>
<evidence type="ECO:0000256" key="1">
    <source>
        <dbReference type="ARBA" id="ARBA00022448"/>
    </source>
</evidence>
<dbReference type="Gene3D" id="3.40.50.300">
    <property type="entry name" value="P-loop containing nucleotide triphosphate hydrolases"/>
    <property type="match status" value="1"/>
</dbReference>